<organism evidence="1 2">
    <name type="scientific">Ectopseudomonas oleovorans</name>
    <name type="common">Pseudomonas oleovorans</name>
    <dbReference type="NCBI Taxonomy" id="301"/>
    <lineage>
        <taxon>Bacteria</taxon>
        <taxon>Pseudomonadati</taxon>
        <taxon>Pseudomonadota</taxon>
        <taxon>Gammaproteobacteria</taxon>
        <taxon>Pseudomonadales</taxon>
        <taxon>Pseudomonadaceae</taxon>
        <taxon>Ectopseudomonas</taxon>
    </lineage>
</organism>
<gene>
    <name evidence="1" type="ORF">DBO86_10535</name>
</gene>
<dbReference type="Proteomes" id="UP000244052">
    <property type="component" value="Unassembled WGS sequence"/>
</dbReference>
<evidence type="ECO:0000313" key="1">
    <source>
        <dbReference type="EMBL" id="PTU79107.1"/>
    </source>
</evidence>
<dbReference type="SUPFAM" id="SSF81901">
    <property type="entry name" value="HCP-like"/>
    <property type="match status" value="1"/>
</dbReference>
<sequence length="406" mass="44959">MAIKELVYATKQQLDSVTQQSFRHSHIYELFAASFGFNTRASLDATHLMAVMQRPQEPVASCLATLHRRLVELGYQSVADTAGEALLSMIAGQRLGVISVESVIDALEQDRWAYPEEWFEVDEDEDQASEAEPAGNPTPSLDHAKLALLIDGLNGTASRGSAVAHYALALIYRGADLSEERGSSYWYSLMEQGRDLDGVQLEWATAYKTQLLNAEREALHLNEAARLGWADARLDLALDKAQLAVDRDDHEQAEHWFKEAAGLGDVEAMRSLAWLAQGVDDHDSARHWNHQAALHGDVDAMRDLIDEDDRGNLFQNWVWVYLAEHLGTDLRKSTLRAYHDGGMYADQEYDDDQGGPLYVAGDEGVRLAPLSAADEAKAKKQAAELFSNIGSEGALDRMSTARGRFV</sequence>
<keyword evidence="2" id="KW-1185">Reference proteome</keyword>
<evidence type="ECO:0000313" key="2">
    <source>
        <dbReference type="Proteomes" id="UP000244052"/>
    </source>
</evidence>
<dbReference type="InterPro" id="IPR011990">
    <property type="entry name" value="TPR-like_helical_dom_sf"/>
</dbReference>
<name>A0A2T5PMX1_ECTOL</name>
<evidence type="ECO:0008006" key="3">
    <source>
        <dbReference type="Google" id="ProtNLM"/>
    </source>
</evidence>
<dbReference type="EMBL" id="QASO01000062">
    <property type="protein sequence ID" value="PTU79107.1"/>
    <property type="molecule type" value="Genomic_DNA"/>
</dbReference>
<dbReference type="RefSeq" id="WP_108233627.1">
    <property type="nucleotide sequence ID" value="NZ_QASO01000062.1"/>
</dbReference>
<dbReference type="AlphaFoldDB" id="A0A2T5PMX1"/>
<accession>A0A2T5PMX1</accession>
<dbReference type="Gene3D" id="1.25.40.10">
    <property type="entry name" value="Tetratricopeptide repeat domain"/>
    <property type="match status" value="1"/>
</dbReference>
<protein>
    <recommendedName>
        <fullName evidence="3">Sel1 repeat family protein</fullName>
    </recommendedName>
</protein>
<reference evidence="1 2" key="1">
    <citation type="submission" date="2018-04" db="EMBL/GenBank/DDBJ databases">
        <title>Pseudomonas sp. nov., isolated from mangrove soil.</title>
        <authorList>
            <person name="Chen C."/>
        </authorList>
    </citation>
    <scope>NUCLEOTIDE SEQUENCE [LARGE SCALE GENOMIC DNA]</scope>
    <source>
        <strain evidence="1 2">JCM 14246</strain>
    </source>
</reference>
<comment type="caution">
    <text evidence="1">The sequence shown here is derived from an EMBL/GenBank/DDBJ whole genome shotgun (WGS) entry which is preliminary data.</text>
</comment>
<proteinExistence type="predicted"/>